<sequence length="173" mass="19065">MPGSRGRCTGRVALRCEDLQCCLQHFLDLQMVGKNQYSTSLLHSHDTDKRATMNMAVGDGVIAAGQDGTCSLVTFKLCLQKEKKAVHKDGNTFEQSNARRRSGKPDKGNLDKRAATGDMADTRDETAHITVTNLAEVLSDLNPHDPLQKVVRFSPDMNLLMTGGTDGYIRVWE</sequence>
<keyword evidence="4" id="KW-0812">Transmembrane</keyword>
<dbReference type="Gene3D" id="2.130.10.10">
    <property type="entry name" value="YVTN repeat-like/Quinoprotein amine dehydrogenase"/>
    <property type="match status" value="1"/>
</dbReference>
<dbReference type="SUPFAM" id="SSF50998">
    <property type="entry name" value="Quinoprotein alcohol dehydrogenase-like"/>
    <property type="match status" value="1"/>
</dbReference>
<protein>
    <submittedName>
        <fullName evidence="13">Uncharacterized protein</fullName>
    </submittedName>
</protein>
<dbReference type="PROSITE" id="PS50294">
    <property type="entry name" value="WD_REPEATS_REGION"/>
    <property type="match status" value="1"/>
</dbReference>
<evidence type="ECO:0000256" key="3">
    <source>
        <dbReference type="ARBA" id="ARBA00022574"/>
    </source>
</evidence>
<dbReference type="PANTHER" id="PTHR23284:SF0">
    <property type="entry name" value="PROLACTIN REGULATORY ELEMENT-BINDING PROTEIN"/>
    <property type="match status" value="1"/>
</dbReference>
<comment type="subcellular location">
    <subcellularLocation>
        <location evidence="1">Endoplasmic reticulum membrane</location>
        <topology evidence="1">Single-pass membrane protein</topology>
    </subcellularLocation>
</comment>
<dbReference type="Proteomes" id="UP001482620">
    <property type="component" value="Unassembled WGS sequence"/>
</dbReference>
<evidence type="ECO:0000313" key="13">
    <source>
        <dbReference type="EMBL" id="MEQ2233674.1"/>
    </source>
</evidence>
<dbReference type="PROSITE" id="PS50082">
    <property type="entry name" value="WD_REPEATS_2"/>
    <property type="match status" value="1"/>
</dbReference>
<evidence type="ECO:0000256" key="12">
    <source>
        <dbReference type="SAM" id="MobiDB-lite"/>
    </source>
</evidence>
<dbReference type="InterPro" id="IPR015943">
    <property type="entry name" value="WD40/YVTN_repeat-like_dom_sf"/>
</dbReference>
<gene>
    <name evidence="13" type="ORF">ILYODFUR_024192</name>
</gene>
<dbReference type="InterPro" id="IPR001680">
    <property type="entry name" value="WD40_rpt"/>
</dbReference>
<evidence type="ECO:0000256" key="8">
    <source>
        <dbReference type="ARBA" id="ARBA00022927"/>
    </source>
</evidence>
<evidence type="ECO:0000256" key="7">
    <source>
        <dbReference type="ARBA" id="ARBA00022892"/>
    </source>
</evidence>
<proteinExistence type="predicted"/>
<evidence type="ECO:0000256" key="1">
    <source>
        <dbReference type="ARBA" id="ARBA00004389"/>
    </source>
</evidence>
<evidence type="ECO:0000256" key="5">
    <source>
        <dbReference type="ARBA" id="ARBA00022737"/>
    </source>
</evidence>
<dbReference type="PANTHER" id="PTHR23284">
    <property type="entry name" value="PROLACTIN REGULATORY ELEMENT BINDING PROTEIN"/>
    <property type="match status" value="1"/>
</dbReference>
<name>A0ABV0TL87_9TELE</name>
<reference evidence="13 14" key="1">
    <citation type="submission" date="2021-06" db="EMBL/GenBank/DDBJ databases">
        <authorList>
            <person name="Palmer J.M."/>
        </authorList>
    </citation>
    <scope>NUCLEOTIDE SEQUENCE [LARGE SCALE GENOMIC DNA]</scope>
    <source>
        <strain evidence="14">if_2019</strain>
        <tissue evidence="13">Muscle</tissue>
    </source>
</reference>
<keyword evidence="6" id="KW-0256">Endoplasmic reticulum</keyword>
<keyword evidence="5" id="KW-0677">Repeat</keyword>
<comment type="caution">
    <text evidence="13">The sequence shown here is derived from an EMBL/GenBank/DDBJ whole genome shotgun (WGS) entry which is preliminary data.</text>
</comment>
<dbReference type="InterPro" id="IPR045260">
    <property type="entry name" value="Sec12-like"/>
</dbReference>
<organism evidence="13 14">
    <name type="scientific">Ilyodon furcidens</name>
    <name type="common">goldbreast splitfin</name>
    <dbReference type="NCBI Taxonomy" id="33524"/>
    <lineage>
        <taxon>Eukaryota</taxon>
        <taxon>Metazoa</taxon>
        <taxon>Chordata</taxon>
        <taxon>Craniata</taxon>
        <taxon>Vertebrata</taxon>
        <taxon>Euteleostomi</taxon>
        <taxon>Actinopterygii</taxon>
        <taxon>Neopterygii</taxon>
        <taxon>Teleostei</taxon>
        <taxon>Neoteleostei</taxon>
        <taxon>Acanthomorphata</taxon>
        <taxon>Ovalentaria</taxon>
        <taxon>Atherinomorphae</taxon>
        <taxon>Cyprinodontiformes</taxon>
        <taxon>Goodeidae</taxon>
        <taxon>Ilyodon</taxon>
    </lineage>
</organism>
<dbReference type="EMBL" id="JAHRIQ010037598">
    <property type="protein sequence ID" value="MEQ2233674.1"/>
    <property type="molecule type" value="Genomic_DNA"/>
</dbReference>
<evidence type="ECO:0000313" key="14">
    <source>
        <dbReference type="Proteomes" id="UP001482620"/>
    </source>
</evidence>
<feature type="region of interest" description="Disordered" evidence="12">
    <location>
        <begin position="89"/>
        <end position="119"/>
    </location>
</feature>
<feature type="non-terminal residue" evidence="13">
    <location>
        <position position="173"/>
    </location>
</feature>
<dbReference type="Pfam" id="PF00400">
    <property type="entry name" value="WD40"/>
    <property type="match status" value="1"/>
</dbReference>
<evidence type="ECO:0000256" key="4">
    <source>
        <dbReference type="ARBA" id="ARBA00022692"/>
    </source>
</evidence>
<keyword evidence="2" id="KW-0813">Transport</keyword>
<evidence type="ECO:0000256" key="6">
    <source>
        <dbReference type="ARBA" id="ARBA00022824"/>
    </source>
</evidence>
<evidence type="ECO:0000256" key="10">
    <source>
        <dbReference type="ARBA" id="ARBA00023136"/>
    </source>
</evidence>
<dbReference type="InterPro" id="IPR011047">
    <property type="entry name" value="Quinoprotein_ADH-like_sf"/>
</dbReference>
<feature type="repeat" description="WD" evidence="11">
    <location>
        <begin position="141"/>
        <end position="173"/>
    </location>
</feature>
<keyword evidence="7" id="KW-0931">ER-Golgi transport</keyword>
<keyword evidence="14" id="KW-1185">Reference proteome</keyword>
<keyword evidence="9" id="KW-1133">Transmembrane helix</keyword>
<keyword evidence="10" id="KW-0472">Membrane</keyword>
<feature type="compositionally biased region" description="Basic and acidic residues" evidence="12">
    <location>
        <begin position="103"/>
        <end position="119"/>
    </location>
</feature>
<keyword evidence="3 11" id="KW-0853">WD repeat</keyword>
<accession>A0ABV0TL87</accession>
<evidence type="ECO:0000256" key="9">
    <source>
        <dbReference type="ARBA" id="ARBA00022989"/>
    </source>
</evidence>
<evidence type="ECO:0000256" key="2">
    <source>
        <dbReference type="ARBA" id="ARBA00022448"/>
    </source>
</evidence>
<keyword evidence="8" id="KW-0653">Protein transport</keyword>
<evidence type="ECO:0000256" key="11">
    <source>
        <dbReference type="PROSITE-ProRule" id="PRU00221"/>
    </source>
</evidence>